<accession>A0A4V1BDP4</accession>
<dbReference type="AlphaFoldDB" id="A0A4V1BDP4"/>
<keyword evidence="2" id="KW-1185">Reference proteome</keyword>
<dbReference type="KEGG" id="noy:EXE57_05745"/>
<dbReference type="RefSeq" id="WP_135074890.1">
    <property type="nucleotide sequence ID" value="NZ_CP038267.1"/>
</dbReference>
<proteinExistence type="predicted"/>
<dbReference type="OrthoDB" id="4037078at2"/>
<organism evidence="1 2">
    <name type="scientific">Nocardioides euryhalodurans</name>
    <dbReference type="NCBI Taxonomy" id="2518370"/>
    <lineage>
        <taxon>Bacteria</taxon>
        <taxon>Bacillati</taxon>
        <taxon>Actinomycetota</taxon>
        <taxon>Actinomycetes</taxon>
        <taxon>Propionibacteriales</taxon>
        <taxon>Nocardioidaceae</taxon>
        <taxon>Nocardioides</taxon>
    </lineage>
</organism>
<reference evidence="1 2" key="1">
    <citation type="submission" date="2019-03" db="EMBL/GenBank/DDBJ databases">
        <title>Three New Species of Nocardioides, Nocardioides euryhalodurans sp. nov., Nocardioides seonyuensis sp. nov. and Nocardioides eburneoflavus sp. nov., Iolated from Soil.</title>
        <authorList>
            <person name="Roh S.G."/>
            <person name="Lee C."/>
            <person name="Kim M.-K."/>
            <person name="Kim S.B."/>
        </authorList>
    </citation>
    <scope>NUCLEOTIDE SEQUENCE [LARGE SCALE GENOMIC DNA]</scope>
    <source>
        <strain evidence="1 2">MMS17-SY117</strain>
    </source>
</reference>
<name>A0A4V1BDP4_9ACTN</name>
<gene>
    <name evidence="1" type="ORF">EXE57_05745</name>
</gene>
<evidence type="ECO:0000313" key="2">
    <source>
        <dbReference type="Proteomes" id="UP000294894"/>
    </source>
</evidence>
<dbReference type="Proteomes" id="UP000294894">
    <property type="component" value="Chromosome"/>
</dbReference>
<dbReference type="EMBL" id="CP038267">
    <property type="protein sequence ID" value="QBR91832.1"/>
    <property type="molecule type" value="Genomic_DNA"/>
</dbReference>
<protein>
    <submittedName>
        <fullName evidence="1">Uncharacterized protein</fullName>
    </submittedName>
</protein>
<evidence type="ECO:0000313" key="1">
    <source>
        <dbReference type="EMBL" id="QBR91832.1"/>
    </source>
</evidence>
<sequence length="638" mass="70311">MTTNLRDDDKVLLVKVDHSAALAADHDALYELARKWWKASATQVQPVRRVLAIVNNKVLAAYEPYRWEVATDPDLLGRVAFHGDVAPDADQWVDTDVSHLFPQGAANPVRYTTVAALKPAGGVPSPDRDDPMGQAVAPLAGEEPLILLLRINKSWHDGISDVDLYDVTRHWWVMSATKAEQVVRVLAVANGIVREAYLPVAWGPCPVPGEEHRIGFDGVVAEDRGRWVGADVSSIFPPGSQNPVRYVRAADLDMPTVGSLSGDRSIVVSSEDTSSPGLPELVNPLLKAFEADLMWAMSRGAQELFHSNTIAALLTEHPRAAAPLAGLFADDDAATEWNVWREWKHLDLVAESASGRDRFVVENKLYSVPYPAQLANYRSKPLPWAKNPGRTGDSETSYYLLSLMAPAFELPSPWRWVPYEHLLRALGRLDPTHFGEDATLVERYRVLVRRLVELKDAVDPQQDVEGPFAVKEAFGILPSKYFLGPIQRMRFSGLAQLISNEFGEQLPLVVDISKAEGSITYTRRLSDDRAVGWQFQGGQLRLFVLVQDAGLAGKGDRLAAARAAIADAEYVSLADFSSVATVLGERLGPLVQGPGEWRRFAPDFVYRYCKVDPTTSSAQLAEALSELTLHVKTWGTLD</sequence>